<dbReference type="RefSeq" id="WP_127431637.1">
    <property type="nucleotide sequence ID" value="NZ_BMFI01000019.1"/>
</dbReference>
<evidence type="ECO:0000313" key="2">
    <source>
        <dbReference type="EMBL" id="RUL96484.1"/>
    </source>
</evidence>
<reference evidence="2 3" key="1">
    <citation type="journal article" date="2015" name="Int. J. Syst. Evol. Microbiol.">
        <title>Rhizobium anhuiense sp. nov., isolated from effective nodules of Vicia faba and Pisum sativum.</title>
        <authorList>
            <person name="Zhang Y.J."/>
            <person name="Zheng W.T."/>
            <person name="Everall I."/>
            <person name="Young J.P."/>
            <person name="Zhang X.X."/>
            <person name="Tian C.F."/>
            <person name="Sui X.H."/>
            <person name="Wang E.T."/>
            <person name="Chen W.X."/>
        </authorList>
    </citation>
    <scope>NUCLEOTIDE SEQUENCE [LARGE SCALE GENOMIC DNA]</scope>
    <source>
        <strain evidence="2 3">CCBAU 23252</strain>
    </source>
</reference>
<comment type="caution">
    <text evidence="2">The sequence shown here is derived from an EMBL/GenBank/DDBJ whole genome shotgun (WGS) entry which is preliminary data.</text>
</comment>
<feature type="region of interest" description="Disordered" evidence="1">
    <location>
        <begin position="1"/>
        <end position="20"/>
    </location>
</feature>
<dbReference type="AlphaFoldDB" id="A0A3S0Q236"/>
<proteinExistence type="predicted"/>
<accession>A0A3S0Q236</accession>
<dbReference type="EMBL" id="RIBW01000022">
    <property type="protein sequence ID" value="RUL96484.1"/>
    <property type="molecule type" value="Genomic_DNA"/>
</dbReference>
<organism evidence="2 3">
    <name type="scientific">Rhizobium anhuiense</name>
    <dbReference type="NCBI Taxonomy" id="1184720"/>
    <lineage>
        <taxon>Bacteria</taxon>
        <taxon>Pseudomonadati</taxon>
        <taxon>Pseudomonadota</taxon>
        <taxon>Alphaproteobacteria</taxon>
        <taxon>Hyphomicrobiales</taxon>
        <taxon>Rhizobiaceae</taxon>
        <taxon>Rhizobium/Agrobacterium group</taxon>
        <taxon>Rhizobium</taxon>
    </lineage>
</organism>
<evidence type="ECO:0000313" key="3">
    <source>
        <dbReference type="Proteomes" id="UP000273611"/>
    </source>
</evidence>
<protein>
    <submittedName>
        <fullName evidence="2">Uncharacterized protein</fullName>
    </submittedName>
</protein>
<name>A0A3S0Q236_9HYPH</name>
<dbReference type="Proteomes" id="UP000273611">
    <property type="component" value="Unassembled WGS sequence"/>
</dbReference>
<gene>
    <name evidence="2" type="ORF">EEQ99_30630</name>
</gene>
<sequence length="118" mass="13277">MNTADHTTPPPLPTVASLSHATPQETSLYAQFARPCLRTGGWETLSRQYLAMKDECAKRGLRACTFSQFREVVRRFNKVSFPNRCSHPYGYGAMAVSRGPKLNLLDLTAGWRWASKSR</sequence>
<evidence type="ECO:0000256" key="1">
    <source>
        <dbReference type="SAM" id="MobiDB-lite"/>
    </source>
</evidence>